<sequence length="168" mass="17193">MTVKFLATGAATVAAITAASAGLTCIAHPAWSQPLPVVVSAPLPLDPPPAPSLPSAEQLADLCNQVTNPGVGYGAKNNLVEGGISPSEGHDADHKLREAYRHGYFPENFSVANIQQAGPNVTADVTTSGPKLAVPVTQNYTFANQGGNWVISHDSAVALLQTATAGVD</sequence>
<feature type="domain" description="Low molecular weight antigen MTB12-like C-terminal" evidence="3">
    <location>
        <begin position="53"/>
        <end position="164"/>
    </location>
</feature>
<keyword evidence="5" id="KW-1185">Reference proteome</keyword>
<protein>
    <recommendedName>
        <fullName evidence="3">Low molecular weight antigen MTB12-like C-terminal domain-containing protein</fullName>
    </recommendedName>
</protein>
<dbReference type="InterPro" id="IPR058644">
    <property type="entry name" value="Mtb12-like_C"/>
</dbReference>
<gene>
    <name evidence="4" type="ORF">MHEC_18430</name>
</gene>
<dbReference type="STRING" id="110505.ACT16_06915"/>
<accession>A0A2G8BGE3</accession>
<dbReference type="Proteomes" id="UP000595446">
    <property type="component" value="Chromosome"/>
</dbReference>
<evidence type="ECO:0000313" key="5">
    <source>
        <dbReference type="Proteomes" id="UP000595446"/>
    </source>
</evidence>
<dbReference type="RefSeq" id="WP_048890704.1">
    <property type="nucleotide sequence ID" value="NZ_AP024237.1"/>
</dbReference>
<dbReference type="AlphaFoldDB" id="A0A2G8BGE3"/>
<reference evidence="4 5" key="1">
    <citation type="submission" date="2020-12" db="EMBL/GenBank/DDBJ databases">
        <title>Complete genome sequence of Mycobacterium heckeshornense JCM 15655T, closely related to a pathogenic non-tuberculous mycobacterial species Mycobacterium xenopi.</title>
        <authorList>
            <person name="Yoshida M."/>
            <person name="Fukano H."/>
            <person name="Asakura T."/>
            <person name="Suzuki M."/>
            <person name="Hoshino Y."/>
        </authorList>
    </citation>
    <scope>NUCLEOTIDE SEQUENCE [LARGE SCALE GENOMIC DNA]</scope>
    <source>
        <strain evidence="4 5">JCM 15655</strain>
    </source>
</reference>
<keyword evidence="1" id="KW-0732">Signal</keyword>
<comment type="similarity">
    <text evidence="2">Belongs to the MTB12 family.</text>
</comment>
<dbReference type="EMBL" id="AP024237">
    <property type="protein sequence ID" value="BCO35410.1"/>
    <property type="molecule type" value="Genomic_DNA"/>
</dbReference>
<organism evidence="4 5">
    <name type="scientific">Mycobacterium heckeshornense</name>
    <dbReference type="NCBI Taxonomy" id="110505"/>
    <lineage>
        <taxon>Bacteria</taxon>
        <taxon>Bacillati</taxon>
        <taxon>Actinomycetota</taxon>
        <taxon>Actinomycetes</taxon>
        <taxon>Mycobacteriales</taxon>
        <taxon>Mycobacteriaceae</taxon>
        <taxon>Mycobacterium</taxon>
    </lineage>
</organism>
<dbReference type="OrthoDB" id="4728193at2"/>
<name>A0A2G8BGE3_9MYCO</name>
<proteinExistence type="inferred from homology"/>
<evidence type="ECO:0000259" key="3">
    <source>
        <dbReference type="Pfam" id="PF26580"/>
    </source>
</evidence>
<evidence type="ECO:0000256" key="2">
    <source>
        <dbReference type="ARBA" id="ARBA00093774"/>
    </source>
</evidence>
<evidence type="ECO:0000256" key="1">
    <source>
        <dbReference type="ARBA" id="ARBA00022729"/>
    </source>
</evidence>
<dbReference type="Pfam" id="PF26580">
    <property type="entry name" value="Mtb12_C"/>
    <property type="match status" value="1"/>
</dbReference>
<evidence type="ECO:0000313" key="4">
    <source>
        <dbReference type="EMBL" id="BCO35410.1"/>
    </source>
</evidence>